<dbReference type="InterPro" id="IPR035902">
    <property type="entry name" value="Nuc_phospho_transferase"/>
</dbReference>
<name>A0A644T1D3_9ZZZZ</name>
<dbReference type="GO" id="GO:0009032">
    <property type="term" value="F:thymidine phosphorylase activity"/>
    <property type="evidence" value="ECO:0007669"/>
    <property type="project" value="TreeGrafter"/>
</dbReference>
<dbReference type="InterPro" id="IPR018090">
    <property type="entry name" value="Pyrmidine_PPas_bac/euk"/>
</dbReference>
<dbReference type="EMBL" id="VSSQ01000012">
    <property type="protein sequence ID" value="MPL60287.1"/>
    <property type="molecule type" value="Genomic_DNA"/>
</dbReference>
<evidence type="ECO:0000256" key="1">
    <source>
        <dbReference type="ARBA" id="ARBA00006915"/>
    </source>
</evidence>
<feature type="domain" description="Pyrimidine nucleoside phosphorylase C-terminal" evidence="5">
    <location>
        <begin position="345"/>
        <end position="419"/>
    </location>
</feature>
<reference evidence="6" key="1">
    <citation type="submission" date="2019-08" db="EMBL/GenBank/DDBJ databases">
        <authorList>
            <person name="Kucharzyk K."/>
            <person name="Murdoch R.W."/>
            <person name="Higgins S."/>
            <person name="Loffler F."/>
        </authorList>
    </citation>
    <scope>NUCLEOTIDE SEQUENCE</scope>
</reference>
<dbReference type="InterPro" id="IPR013102">
    <property type="entry name" value="PYNP_C"/>
</dbReference>
<dbReference type="SUPFAM" id="SSF47648">
    <property type="entry name" value="Nucleoside phosphorylase/phosphoribosyltransferase N-terminal domain"/>
    <property type="match status" value="1"/>
</dbReference>
<evidence type="ECO:0000256" key="3">
    <source>
        <dbReference type="ARBA" id="ARBA00022676"/>
    </source>
</evidence>
<dbReference type="InterPro" id="IPR000053">
    <property type="entry name" value="Thymidine/pyrmidine_PPase"/>
</dbReference>
<comment type="caution">
    <text evidence="6">The sequence shown here is derived from an EMBL/GenBank/DDBJ whole genome shotgun (WGS) entry which is preliminary data.</text>
</comment>
<keyword evidence="4 6" id="KW-0808">Transferase</keyword>
<protein>
    <submittedName>
        <fullName evidence="6">Pyrimidine-nucleoside phosphorylase</fullName>
        <ecNumber evidence="6">2.4.2.2</ecNumber>
    </submittedName>
</protein>
<dbReference type="InterPro" id="IPR036320">
    <property type="entry name" value="Glycosyl_Trfase_fam3_N_dom_sf"/>
</dbReference>
<comment type="similarity">
    <text evidence="1">Belongs to the thymidine/pyrimidine-nucleoside phosphorylase family.</text>
</comment>
<evidence type="ECO:0000259" key="5">
    <source>
        <dbReference type="SMART" id="SM00941"/>
    </source>
</evidence>
<dbReference type="InterPro" id="IPR017459">
    <property type="entry name" value="Glycosyl_Trfase_fam3_N_dom"/>
</dbReference>
<evidence type="ECO:0000256" key="2">
    <source>
        <dbReference type="ARBA" id="ARBA00011738"/>
    </source>
</evidence>
<keyword evidence="3 6" id="KW-0328">Glycosyltransferase</keyword>
<proteinExistence type="inferred from homology"/>
<dbReference type="AlphaFoldDB" id="A0A644T1D3"/>
<dbReference type="PANTHER" id="PTHR10515">
    <property type="entry name" value="THYMIDINE PHOSPHORYLASE"/>
    <property type="match status" value="1"/>
</dbReference>
<dbReference type="GO" id="GO:0005829">
    <property type="term" value="C:cytosol"/>
    <property type="evidence" value="ECO:0007669"/>
    <property type="project" value="TreeGrafter"/>
</dbReference>
<accession>A0A644T1D3</accession>
<evidence type="ECO:0000313" key="6">
    <source>
        <dbReference type="EMBL" id="MPL60287.1"/>
    </source>
</evidence>
<dbReference type="SMART" id="SM00941">
    <property type="entry name" value="PYNP_C"/>
    <property type="match status" value="1"/>
</dbReference>
<dbReference type="Gene3D" id="1.20.970.10">
    <property type="entry name" value="Transferase, Pyrimidine Nucleoside Phosphorylase, Chain C"/>
    <property type="match status" value="1"/>
</dbReference>
<dbReference type="PANTHER" id="PTHR10515:SF0">
    <property type="entry name" value="THYMIDINE PHOSPHORYLASE"/>
    <property type="match status" value="1"/>
</dbReference>
<dbReference type="SUPFAM" id="SSF52418">
    <property type="entry name" value="Nucleoside phosphorylase/phosphoribosyltransferase catalytic domain"/>
    <property type="match status" value="1"/>
</dbReference>
<dbReference type="Pfam" id="PF02885">
    <property type="entry name" value="Glycos_trans_3N"/>
    <property type="match status" value="1"/>
</dbReference>
<organism evidence="6">
    <name type="scientific">bioreactor metagenome</name>
    <dbReference type="NCBI Taxonomy" id="1076179"/>
    <lineage>
        <taxon>unclassified sequences</taxon>
        <taxon>metagenomes</taxon>
        <taxon>ecological metagenomes</taxon>
    </lineage>
</organism>
<dbReference type="NCBIfam" id="TIGR02644">
    <property type="entry name" value="Y_phosphoryl"/>
    <property type="match status" value="1"/>
</dbReference>
<dbReference type="NCBIfam" id="NF004747">
    <property type="entry name" value="PRK06078.1"/>
    <property type="match status" value="1"/>
</dbReference>
<dbReference type="InterPro" id="IPR000312">
    <property type="entry name" value="Glycosyl_Trfase_fam3"/>
</dbReference>
<dbReference type="SUPFAM" id="SSF54680">
    <property type="entry name" value="Pyrimidine nucleoside phosphorylase C-terminal domain"/>
    <property type="match status" value="1"/>
</dbReference>
<dbReference type="Pfam" id="PF07831">
    <property type="entry name" value="PYNP_C"/>
    <property type="match status" value="1"/>
</dbReference>
<dbReference type="GO" id="GO:0006206">
    <property type="term" value="P:pyrimidine nucleobase metabolic process"/>
    <property type="evidence" value="ECO:0007669"/>
    <property type="project" value="InterPro"/>
</dbReference>
<dbReference type="NCBIfam" id="NF004490">
    <property type="entry name" value="PRK05820.1"/>
    <property type="match status" value="1"/>
</dbReference>
<dbReference type="Gene3D" id="3.40.1030.10">
    <property type="entry name" value="Nucleoside phosphorylase/phosphoribosyltransferase catalytic domain"/>
    <property type="match status" value="1"/>
</dbReference>
<evidence type="ECO:0000256" key="4">
    <source>
        <dbReference type="ARBA" id="ARBA00022679"/>
    </source>
</evidence>
<dbReference type="GO" id="GO:0006213">
    <property type="term" value="P:pyrimidine nucleoside metabolic process"/>
    <property type="evidence" value="ECO:0007669"/>
    <property type="project" value="InterPro"/>
</dbReference>
<dbReference type="PIRSF" id="PIRSF000478">
    <property type="entry name" value="TP_PyNP"/>
    <property type="match status" value="1"/>
</dbReference>
<dbReference type="EC" id="2.4.2.2" evidence="6"/>
<gene>
    <name evidence="6" type="primary">pdp_2</name>
    <name evidence="6" type="ORF">SDC9_05845</name>
</gene>
<dbReference type="InterPro" id="IPR036566">
    <property type="entry name" value="PYNP-like_C_sf"/>
</dbReference>
<dbReference type="FunFam" id="3.40.1030.10:FF:000003">
    <property type="entry name" value="Pyrimidine-nucleoside phosphorylase"/>
    <property type="match status" value="1"/>
</dbReference>
<dbReference type="Pfam" id="PF00591">
    <property type="entry name" value="Glycos_transf_3"/>
    <property type="match status" value="1"/>
</dbReference>
<dbReference type="InterPro" id="IPR017872">
    <property type="entry name" value="Pyrmidine_PPase_CS"/>
</dbReference>
<dbReference type="Gene3D" id="3.90.1170.30">
    <property type="entry name" value="Pyrimidine nucleoside phosphorylase-like, C-terminal domain"/>
    <property type="match status" value="1"/>
</dbReference>
<sequence length="441" mass="47175">MRLLDIITKKRDGKTLDASEINALVQAYTMNNLPDYQMAAWLMAVYLNGMIYQETAALTLAMAESGDKMDLSSVPGIKVDKHSTGGVADTTTLVLGPLVAAAGIPVAKMSGRGLGFTGGTIDKLEAIPGFKIALTQANFIENIKKHGMALTSQNSMIAPADGKMYALRDVTATVESIPLIASSIMSKKIAAGADKILLDVKVGSGAFMKDIKSAVELASTMVEIGRLVERDTIAILTNMDEPLGDAIGNSLEVQEAIDVLKGGGPGNLRHVCLVLGSYMLKLAGHTESLDEGYQILRDLLENGSALEKFKEFIIAQGGNPAIVENNNLLPQAKYKITVKSNIDGYIEKIDAAKIGYVAMILGAGREFKEQEIDLAAGMVLKCRVGDKIECGQQLAIIHANDQDKISVAIKIIQEALTFCSQQIQPTKLILGIVDKNGYKSF</sequence>
<comment type="subunit">
    <text evidence="2">Homodimer.</text>
</comment>
<dbReference type="GO" id="GO:0004645">
    <property type="term" value="F:1,4-alpha-oligoglucan phosphorylase activity"/>
    <property type="evidence" value="ECO:0007669"/>
    <property type="project" value="InterPro"/>
</dbReference>
<dbReference type="PROSITE" id="PS00647">
    <property type="entry name" value="THYMID_PHOSPHORYLASE"/>
    <property type="match status" value="1"/>
</dbReference>